<evidence type="ECO:0000313" key="4">
    <source>
        <dbReference type="EMBL" id="MBB4679604.1"/>
    </source>
</evidence>
<dbReference type="GO" id="GO:0016829">
    <property type="term" value="F:lyase activity"/>
    <property type="evidence" value="ECO:0007669"/>
    <property type="project" value="UniProtKB-KW"/>
</dbReference>
<dbReference type="CDD" id="cd00688">
    <property type="entry name" value="ISOPREN_C2_like"/>
    <property type="match status" value="1"/>
</dbReference>
<proteinExistence type="predicted"/>
<dbReference type="Pfam" id="PF00432">
    <property type="entry name" value="Prenyltrans"/>
    <property type="match status" value="1"/>
</dbReference>
<accession>A0A7W7CED3</accession>
<dbReference type="InterPro" id="IPR008930">
    <property type="entry name" value="Terpenoid_cyclase/PrenylTrfase"/>
</dbReference>
<keyword evidence="5" id="KW-1185">Reference proteome</keyword>
<dbReference type="UniPathway" id="UPA00337"/>
<dbReference type="GO" id="GO:0051007">
    <property type="term" value="F:squalene-hopene cyclase activity"/>
    <property type="evidence" value="ECO:0007669"/>
    <property type="project" value="UniProtKB-EC"/>
</dbReference>
<dbReference type="Proteomes" id="UP000533598">
    <property type="component" value="Unassembled WGS sequence"/>
</dbReference>
<dbReference type="InterPro" id="IPR032696">
    <property type="entry name" value="SQ_cyclase_C"/>
</dbReference>
<name>A0A7W7CED3_9PSEU</name>
<feature type="domain" description="Squalene cyclase C-terminal" evidence="3">
    <location>
        <begin position="327"/>
        <end position="487"/>
    </location>
</feature>
<feature type="domain" description="Prenyltransferase alpha-alpha toroid" evidence="2">
    <location>
        <begin position="144"/>
        <end position="292"/>
    </location>
</feature>
<evidence type="ECO:0000259" key="2">
    <source>
        <dbReference type="Pfam" id="PF00432"/>
    </source>
</evidence>
<comment type="caution">
    <text evidence="4">The sequence shown here is derived from an EMBL/GenBank/DDBJ whole genome shotgun (WGS) entry which is preliminary data.</text>
</comment>
<dbReference type="InterPro" id="IPR001330">
    <property type="entry name" value="Prenyltrans"/>
</dbReference>
<keyword evidence="1" id="KW-0677">Repeat</keyword>
<reference evidence="4 5" key="1">
    <citation type="submission" date="2020-08" db="EMBL/GenBank/DDBJ databases">
        <title>Sequencing the genomes of 1000 actinobacteria strains.</title>
        <authorList>
            <person name="Klenk H.-P."/>
        </authorList>
    </citation>
    <scope>NUCLEOTIDE SEQUENCE [LARGE SCALE GENOMIC DNA]</scope>
    <source>
        <strain evidence="4 5">DSM 44230</strain>
    </source>
</reference>
<dbReference type="Pfam" id="PF13243">
    <property type="entry name" value="SQHop_cyclase_C"/>
    <property type="match status" value="1"/>
</dbReference>
<keyword evidence="4" id="KW-0456">Lyase</keyword>
<organism evidence="4 5">
    <name type="scientific">Crossiella cryophila</name>
    <dbReference type="NCBI Taxonomy" id="43355"/>
    <lineage>
        <taxon>Bacteria</taxon>
        <taxon>Bacillati</taxon>
        <taxon>Actinomycetota</taxon>
        <taxon>Actinomycetes</taxon>
        <taxon>Pseudonocardiales</taxon>
        <taxon>Pseudonocardiaceae</taxon>
        <taxon>Crossiella</taxon>
    </lineage>
</organism>
<keyword evidence="4" id="KW-0413">Isomerase</keyword>
<dbReference type="AlphaFoldDB" id="A0A7W7CED3"/>
<evidence type="ECO:0000313" key="5">
    <source>
        <dbReference type="Proteomes" id="UP000533598"/>
    </source>
</evidence>
<protein>
    <submittedName>
        <fullName evidence="4">Squalene-hopene/tetraprenyl-beta-curcumene cyclase</fullName>
        <ecNumber evidence="4">4.2.1.129</ecNumber>
        <ecNumber evidence="4">5.4.99.17</ecNumber>
    </submittedName>
</protein>
<sequence>MPSFPHALTLSSALAGAVTHSLVHRRPDSSWCGTPDPRVLDTAVTAIALAACADEAGRAAVARARSWLRHADPQTHHPLAYELEAALRALALGQEVRHTAASTDIVLSGRTRLLTVLAGHSLPGAGCPRTALRAELDRGLRERLKPWTVVELLAGIAILAMRAGDLGEARAAVARLRPHQWPDGSFYGNPVCTALALLALALTGSEPDLLDRTRRRVLRTQQEDGTWRFCASEVWDTALMVRAGQGLPRFDRHALPGALAFLAAAQNPDGGWSYTRGLESDNDTTGAVLLALGGRSLPGRGLPRALAYLAGQQTADGLWRTWQYRQDPPAQDVVAHVLGGLHQYRGQHHIPLAPATRWLGECWQREGRWSSSWYRGLPYATAEVGAALAGQEVLDHAVKALLANQNGDGGWGAEAGLASSAAATGLALLALSRSRVLDPDSREAAVTWLLRTRPADGTWAGEPDMYGPRPMLVHYPTQTHAFVLLGLRAALVHRTSDVWCSDYRNGPAAGVPGSLLSRFST</sequence>
<evidence type="ECO:0000256" key="1">
    <source>
        <dbReference type="ARBA" id="ARBA00022737"/>
    </source>
</evidence>
<dbReference type="Gene3D" id="1.50.10.20">
    <property type="match status" value="2"/>
</dbReference>
<dbReference type="EMBL" id="JACHMH010000001">
    <property type="protein sequence ID" value="MBB4679604.1"/>
    <property type="molecule type" value="Genomic_DNA"/>
</dbReference>
<dbReference type="EC" id="5.4.99.17" evidence="4"/>
<gene>
    <name evidence="4" type="ORF">HNR67_005722</name>
</gene>
<evidence type="ECO:0000259" key="3">
    <source>
        <dbReference type="Pfam" id="PF13243"/>
    </source>
</evidence>
<dbReference type="EC" id="4.2.1.129" evidence="4"/>
<dbReference type="RefSeq" id="WP_185005330.1">
    <property type="nucleotide sequence ID" value="NZ_BAAAUI010000001.1"/>
</dbReference>
<dbReference type="SUPFAM" id="SSF48239">
    <property type="entry name" value="Terpenoid cyclases/Protein prenyltransferases"/>
    <property type="match status" value="2"/>
</dbReference>